<dbReference type="AlphaFoldDB" id="A0A2N9FFU7"/>
<evidence type="ECO:0000256" key="6">
    <source>
        <dbReference type="ARBA" id="ARBA00022967"/>
    </source>
</evidence>
<reference evidence="11" key="1">
    <citation type="submission" date="2018-02" db="EMBL/GenBank/DDBJ databases">
        <authorList>
            <person name="Cohen D.B."/>
            <person name="Kent A.D."/>
        </authorList>
    </citation>
    <scope>NUCLEOTIDE SEQUENCE</scope>
</reference>
<keyword evidence="7 10" id="KW-1133">Transmembrane helix</keyword>
<dbReference type="GO" id="GO:0012505">
    <property type="term" value="C:endomembrane system"/>
    <property type="evidence" value="ECO:0007669"/>
    <property type="project" value="UniProtKB-SubCell"/>
</dbReference>
<keyword evidence="9 10" id="KW-0472">Membrane</keyword>
<dbReference type="EMBL" id="OIVN01000815">
    <property type="protein sequence ID" value="SPC85985.1"/>
    <property type="molecule type" value="Genomic_DNA"/>
</dbReference>
<dbReference type="GO" id="GO:0009678">
    <property type="term" value="F:diphosphate hydrolysis-driven proton transmembrane transporter activity"/>
    <property type="evidence" value="ECO:0007669"/>
    <property type="project" value="UniProtKB-EC"/>
</dbReference>
<evidence type="ECO:0000313" key="11">
    <source>
        <dbReference type="EMBL" id="SPC85985.1"/>
    </source>
</evidence>
<evidence type="ECO:0000256" key="1">
    <source>
        <dbReference type="ARBA" id="ARBA00004127"/>
    </source>
</evidence>
<organism evidence="11">
    <name type="scientific">Fagus sylvatica</name>
    <name type="common">Beechnut</name>
    <dbReference type="NCBI Taxonomy" id="28930"/>
    <lineage>
        <taxon>Eukaryota</taxon>
        <taxon>Viridiplantae</taxon>
        <taxon>Streptophyta</taxon>
        <taxon>Embryophyta</taxon>
        <taxon>Tracheophyta</taxon>
        <taxon>Spermatophyta</taxon>
        <taxon>Magnoliopsida</taxon>
        <taxon>eudicotyledons</taxon>
        <taxon>Gunneridae</taxon>
        <taxon>Pentapetalae</taxon>
        <taxon>rosids</taxon>
        <taxon>fabids</taxon>
        <taxon>Fagales</taxon>
        <taxon>Fagaceae</taxon>
        <taxon>Fagus</taxon>
    </lineage>
</organism>
<evidence type="ECO:0000256" key="5">
    <source>
        <dbReference type="ARBA" id="ARBA00022842"/>
    </source>
</evidence>
<protein>
    <recommendedName>
        <fullName evidence="2">H(+)-exporting diphosphatase</fullName>
        <ecNumber evidence="2">7.1.3.1</ecNumber>
    </recommendedName>
</protein>
<evidence type="ECO:0000256" key="10">
    <source>
        <dbReference type="SAM" id="Phobius"/>
    </source>
</evidence>
<evidence type="ECO:0000256" key="4">
    <source>
        <dbReference type="ARBA" id="ARBA00022692"/>
    </source>
</evidence>
<keyword evidence="6" id="KW-1278">Translocase</keyword>
<sequence>MKISTYANARTTLEARKGVGKAFNTTFRSGALMGFLLAANGLLVLWVFNSLFIKLYYGDDWEGLFESITGAGFAFGSAALVSLALFGAFSVGSAALKMVEEVRRQFNTNPRHFGRKSKTRYGTCVKISTDASLREMIPPGALVMLTSLIAGTFFGVENLAGVLAGSLVSSVQAGGPKGSDAHNFTRQLS</sequence>
<dbReference type="InterPro" id="IPR004131">
    <property type="entry name" value="PPase-energised_H-pump"/>
</dbReference>
<comment type="subcellular location">
    <subcellularLocation>
        <location evidence="1">Endomembrane system</location>
        <topology evidence="1">Multi-pass membrane protein</topology>
    </subcellularLocation>
</comment>
<evidence type="ECO:0000256" key="2">
    <source>
        <dbReference type="ARBA" id="ARBA00013242"/>
    </source>
</evidence>
<gene>
    <name evidence="11" type="ORF">FSB_LOCUS13867</name>
</gene>
<accession>A0A2N9FFU7</accession>
<dbReference type="Pfam" id="PF03030">
    <property type="entry name" value="H_PPase"/>
    <property type="match status" value="2"/>
</dbReference>
<proteinExistence type="predicted"/>
<evidence type="ECO:0000256" key="7">
    <source>
        <dbReference type="ARBA" id="ARBA00022989"/>
    </source>
</evidence>
<keyword evidence="4 10" id="KW-0812">Transmembrane</keyword>
<dbReference type="EC" id="7.1.3.1" evidence="2"/>
<evidence type="ECO:0000256" key="3">
    <source>
        <dbReference type="ARBA" id="ARBA00022448"/>
    </source>
</evidence>
<feature type="transmembrane region" description="Helical" evidence="10">
    <location>
        <begin position="73"/>
        <end position="96"/>
    </location>
</feature>
<keyword evidence="3" id="KW-0813">Transport</keyword>
<keyword evidence="5" id="KW-0460">Magnesium</keyword>
<name>A0A2N9FFU7_FAGSY</name>
<dbReference type="PANTHER" id="PTHR31998">
    <property type="entry name" value="K(+)-INSENSITIVE PYROPHOSPHATE-ENERGIZED PROTON PUMP"/>
    <property type="match status" value="1"/>
</dbReference>
<feature type="transmembrane region" description="Helical" evidence="10">
    <location>
        <begin position="31"/>
        <end position="53"/>
    </location>
</feature>
<dbReference type="GO" id="GO:0016020">
    <property type="term" value="C:membrane"/>
    <property type="evidence" value="ECO:0007669"/>
    <property type="project" value="InterPro"/>
</dbReference>
<dbReference type="GO" id="GO:0004427">
    <property type="term" value="F:inorganic diphosphate phosphatase activity"/>
    <property type="evidence" value="ECO:0007669"/>
    <property type="project" value="InterPro"/>
</dbReference>
<keyword evidence="8" id="KW-0406">Ion transport</keyword>
<evidence type="ECO:0000256" key="9">
    <source>
        <dbReference type="ARBA" id="ARBA00023136"/>
    </source>
</evidence>
<evidence type="ECO:0000256" key="8">
    <source>
        <dbReference type="ARBA" id="ARBA00023065"/>
    </source>
</evidence>